<dbReference type="Gene3D" id="1.20.1070.10">
    <property type="entry name" value="Rhodopsin 7-helix transmembrane proteins"/>
    <property type="match status" value="1"/>
</dbReference>
<keyword evidence="6 10" id="KW-0472">Membrane</keyword>
<keyword evidence="10" id="KW-0552">Olfaction</keyword>
<name>A0ABM2EJ85_EQUPR</name>
<keyword evidence="5 9" id="KW-0297">G-protein coupled receptor</keyword>
<dbReference type="Proteomes" id="UP001652662">
    <property type="component" value="Unplaced"/>
</dbReference>
<reference evidence="13" key="1">
    <citation type="submission" date="2025-08" db="UniProtKB">
        <authorList>
            <consortium name="RefSeq"/>
        </authorList>
    </citation>
    <scope>IDENTIFICATION</scope>
    <source>
        <tissue evidence="13">Blood</tissue>
    </source>
</reference>
<feature type="transmembrane region" description="Helical" evidence="10">
    <location>
        <begin position="295"/>
        <end position="312"/>
    </location>
</feature>
<keyword evidence="3 9" id="KW-0812">Transmembrane</keyword>
<feature type="transmembrane region" description="Helical" evidence="10">
    <location>
        <begin position="161"/>
        <end position="179"/>
    </location>
</feature>
<dbReference type="PRINTS" id="PR00245">
    <property type="entry name" value="OLFACTORYR"/>
</dbReference>
<evidence type="ECO:0000256" key="1">
    <source>
        <dbReference type="ARBA" id="ARBA00003929"/>
    </source>
</evidence>
<keyword evidence="4 10" id="KW-1133">Transmembrane helix</keyword>
<dbReference type="SUPFAM" id="SSF81321">
    <property type="entry name" value="Family A G protein-coupled receptor-like"/>
    <property type="match status" value="1"/>
</dbReference>
<dbReference type="InterPro" id="IPR017452">
    <property type="entry name" value="GPCR_Rhodpsn_7TM"/>
</dbReference>
<proteinExistence type="inferred from homology"/>
<keyword evidence="8 9" id="KW-0807">Transducer</keyword>
<evidence type="ECO:0000259" key="11">
    <source>
        <dbReference type="PROSITE" id="PS50262"/>
    </source>
</evidence>
<dbReference type="PROSITE" id="PS00237">
    <property type="entry name" value="G_PROTEIN_RECEP_F1_1"/>
    <property type="match status" value="1"/>
</dbReference>
<dbReference type="PROSITE" id="PS50262">
    <property type="entry name" value="G_PROTEIN_RECEP_F1_2"/>
    <property type="match status" value="1"/>
</dbReference>
<evidence type="ECO:0000256" key="2">
    <source>
        <dbReference type="ARBA" id="ARBA00004141"/>
    </source>
</evidence>
<evidence type="ECO:0000313" key="13">
    <source>
        <dbReference type="RefSeq" id="XP_008508892.2"/>
    </source>
</evidence>
<gene>
    <name evidence="13" type="primary">LOC103543825</name>
</gene>
<evidence type="ECO:0000256" key="10">
    <source>
        <dbReference type="RuleBase" id="RU363047"/>
    </source>
</evidence>
<dbReference type="Pfam" id="PF13853">
    <property type="entry name" value="7tm_4"/>
    <property type="match status" value="1"/>
</dbReference>
<dbReference type="InterPro" id="IPR000276">
    <property type="entry name" value="GPCR_Rhodpsn"/>
</dbReference>
<accession>A0ABM2EJ85</accession>
<sequence length="331" mass="37200">MIINIAMITLPQFQSLGVPQRMEVENCTAKTEFFLLGFSDHPELQSVLFAVFFFIYSVTLMWNLGMILLITISSYLHVPMYFFLCILSFIDSCSSSVIAPKLLVDLLSDKKTISYNGCATQFYFCCSFIDMESFLLAAMAYDRYIAICNPLLYTVIMSKRICCQFAIGAFLGGTMSSIIHTTNTFHLSFCSKEINHFFCDISPLLSLSCTDTYIHDIVLVVFASLVETICLLMGLLSYVCIIAAILKTGSAEGRRKGFSTCASHLTVVTIYHGTLIFIYLRPSTGHSLDMDKVTSVFYTLIIPMLNPLIYSLRNKDVKNAFRKLISQQLLS</sequence>
<feature type="domain" description="G-protein coupled receptors family 1 profile" evidence="11">
    <location>
        <begin position="62"/>
        <end position="310"/>
    </location>
</feature>
<dbReference type="PANTHER" id="PTHR48018">
    <property type="entry name" value="OLFACTORY RECEPTOR"/>
    <property type="match status" value="1"/>
</dbReference>
<dbReference type="InterPro" id="IPR000725">
    <property type="entry name" value="Olfact_rcpt"/>
</dbReference>
<keyword evidence="10" id="KW-1003">Cell membrane</keyword>
<protein>
    <recommendedName>
        <fullName evidence="10">Olfactory receptor</fullName>
    </recommendedName>
</protein>
<comment type="similarity">
    <text evidence="9">Belongs to the G-protein coupled receptor 1 family.</text>
</comment>
<evidence type="ECO:0000256" key="6">
    <source>
        <dbReference type="ARBA" id="ARBA00023136"/>
    </source>
</evidence>
<keyword evidence="7 9" id="KW-0675">Receptor</keyword>
<feature type="transmembrane region" description="Helical" evidence="10">
    <location>
        <begin position="47"/>
        <end position="69"/>
    </location>
</feature>
<evidence type="ECO:0000256" key="9">
    <source>
        <dbReference type="RuleBase" id="RU000688"/>
    </source>
</evidence>
<dbReference type="PRINTS" id="PR00237">
    <property type="entry name" value="GPCRRHODOPSN"/>
</dbReference>
<comment type="function">
    <text evidence="1">Putative odorant or sperm cell receptor.</text>
</comment>
<feature type="transmembrane region" description="Helical" evidence="10">
    <location>
        <begin position="120"/>
        <end position="141"/>
    </location>
</feature>
<evidence type="ECO:0000313" key="12">
    <source>
        <dbReference type="Proteomes" id="UP001652662"/>
    </source>
</evidence>
<feature type="transmembrane region" description="Helical" evidence="10">
    <location>
        <begin position="81"/>
        <end position="100"/>
    </location>
</feature>
<evidence type="ECO:0000256" key="3">
    <source>
        <dbReference type="ARBA" id="ARBA00022692"/>
    </source>
</evidence>
<evidence type="ECO:0000256" key="7">
    <source>
        <dbReference type="ARBA" id="ARBA00023170"/>
    </source>
</evidence>
<evidence type="ECO:0000256" key="8">
    <source>
        <dbReference type="ARBA" id="ARBA00023224"/>
    </source>
</evidence>
<organism evidence="12 13">
    <name type="scientific">Equus przewalskii</name>
    <name type="common">Przewalski's horse</name>
    <name type="synonym">Equus caballus przewalskii</name>
    <dbReference type="NCBI Taxonomy" id="9798"/>
    <lineage>
        <taxon>Eukaryota</taxon>
        <taxon>Metazoa</taxon>
        <taxon>Chordata</taxon>
        <taxon>Craniata</taxon>
        <taxon>Vertebrata</taxon>
        <taxon>Euteleostomi</taxon>
        <taxon>Mammalia</taxon>
        <taxon>Eutheria</taxon>
        <taxon>Laurasiatheria</taxon>
        <taxon>Perissodactyla</taxon>
        <taxon>Equidae</taxon>
        <taxon>Equus</taxon>
    </lineage>
</organism>
<comment type="subcellular location">
    <subcellularLocation>
        <location evidence="10">Cell membrane</location>
        <topology evidence="10">Multi-pass membrane protein</topology>
    </subcellularLocation>
    <subcellularLocation>
        <location evidence="2">Membrane</location>
        <topology evidence="2">Multi-pass membrane protein</topology>
    </subcellularLocation>
</comment>
<keyword evidence="12" id="KW-1185">Reference proteome</keyword>
<evidence type="ECO:0000256" key="4">
    <source>
        <dbReference type="ARBA" id="ARBA00022989"/>
    </source>
</evidence>
<feature type="transmembrane region" description="Helical" evidence="10">
    <location>
        <begin position="217"/>
        <end position="246"/>
    </location>
</feature>
<feature type="transmembrane region" description="Helical" evidence="10">
    <location>
        <begin position="258"/>
        <end position="280"/>
    </location>
</feature>
<evidence type="ECO:0000256" key="5">
    <source>
        <dbReference type="ARBA" id="ARBA00023040"/>
    </source>
</evidence>
<dbReference type="RefSeq" id="XP_008508892.2">
    <property type="nucleotide sequence ID" value="XM_008510670.2"/>
</dbReference>
<dbReference type="GeneID" id="103543825"/>
<keyword evidence="10" id="KW-0716">Sensory transduction</keyword>